<organism evidence="1 2">
    <name type="scientific">Thermosphaera aggregans (strain DSM 11486 / M11TL)</name>
    <dbReference type="NCBI Taxonomy" id="633148"/>
    <lineage>
        <taxon>Archaea</taxon>
        <taxon>Thermoproteota</taxon>
        <taxon>Thermoprotei</taxon>
        <taxon>Desulfurococcales</taxon>
        <taxon>Desulfurococcaceae</taxon>
        <taxon>Thermosphaera</taxon>
    </lineage>
</organism>
<dbReference type="AlphaFoldDB" id="D5U2C1"/>
<gene>
    <name evidence="1" type="ordered locus">Tagg_1001</name>
</gene>
<dbReference type="RefSeq" id="WP_013129864.1">
    <property type="nucleotide sequence ID" value="NC_014160.1"/>
</dbReference>
<dbReference type="STRING" id="633148.Tagg_1001"/>
<dbReference type="EMBL" id="CP001939">
    <property type="protein sequence ID" value="ADG91271.1"/>
    <property type="molecule type" value="Genomic_DNA"/>
</dbReference>
<evidence type="ECO:0000313" key="1">
    <source>
        <dbReference type="EMBL" id="ADG91271.1"/>
    </source>
</evidence>
<dbReference type="eggNOG" id="arCOG10625">
    <property type="taxonomic scope" value="Archaea"/>
</dbReference>
<reference evidence="2" key="2">
    <citation type="journal article" date="2010" name="Stand. Genomic Sci.">
        <title>Complete genome sequence of Thermosphaera aggregans type strain (M11TLT).</title>
        <authorList>
            <person name="Spring S."/>
            <person name="Rachel R."/>
            <person name="Lapidus A."/>
            <person name="Davenport K."/>
            <person name="Tice H."/>
            <person name="Copeland A."/>
            <person name="Cheng J.-F."/>
            <person name="Lucas S."/>
            <person name="Chen F."/>
            <person name="Nolan M."/>
            <person name="Bruce D."/>
            <person name="Goodwin L."/>
            <person name="Pitluck S."/>
            <person name="Ivanova N."/>
            <person name="Mavromatis K."/>
            <person name="Ovchinnikova G."/>
            <person name="Pati A."/>
            <person name="Chen A."/>
            <person name="Palaniappan K."/>
            <person name="Land M."/>
            <person name="Hauser L."/>
            <person name="Chang Y.-J."/>
            <person name="Jeffries C.C."/>
            <person name="Brettin T."/>
            <person name="Detter J.C."/>
            <person name="Tapia R."/>
            <person name="Han C."/>
            <person name="Heimerl T."/>
            <person name="Weikl F."/>
            <person name="Brambilla E."/>
            <person name="Goker M."/>
            <person name="Bristow J."/>
            <person name="Eisen J.A."/>
            <person name="Markowitz V."/>
            <person name="Hugenholtz P."/>
            <person name="Kyrpides N.C."/>
            <person name="Klenk H.-P."/>
        </authorList>
    </citation>
    <scope>NUCLEOTIDE SEQUENCE [LARGE SCALE GENOMIC DNA]</scope>
    <source>
        <strain evidence="2">DSM 11486 / M11TL</strain>
    </source>
</reference>
<dbReference type="GeneID" id="9166024"/>
<accession>D5U2C1</accession>
<name>D5U2C1_THEAM</name>
<dbReference type="Proteomes" id="UP000002376">
    <property type="component" value="Chromosome"/>
</dbReference>
<dbReference type="OrthoDB" id="378501at2157"/>
<sequence length="97" mass="10990">MITHFLIDTLNSKLRGDIIEILLGKNCFQVAGKTLPSQQLVEKLLLYTCGNTLISLVFKGDTLLIDIQGEEAEEFFNEVCKILPPEHTYVRRVIRGL</sequence>
<reference key="3">
    <citation type="submission" date="2010-02" db="EMBL/GenBank/DDBJ databases">
        <title>Complete genome sequence of Thermosphaera aggregans type strain (M11TL).</title>
        <authorList>
            <consortium name="US DOE Joint Genome Institute (JGI-PGF)"/>
            <person name="Spring S."/>
            <person name="Lapidus A."/>
            <person name="Munk C."/>
            <person name="Schroeder M."/>
            <person name="Glavina Del Rio T."/>
            <person name="Tice H."/>
            <person name="Copeland A."/>
            <person name="Cheng J.-F."/>
            <person name="Lucas S."/>
            <person name="Chen F."/>
            <person name="Nolan M."/>
            <person name="Bruce D."/>
            <person name="Goodwin L."/>
            <person name="Pitluck S."/>
            <person name="Ivanova N."/>
            <person name="Mavromatis K."/>
            <person name="Ovchinnikova G."/>
            <person name="Pati A."/>
            <person name="Chen A."/>
            <person name="Palaniappan K."/>
            <person name="Land M."/>
            <person name="Hauser L."/>
            <person name="Chang Y.-J."/>
            <person name="Jeffries C.C."/>
            <person name="Brettin T."/>
            <person name="Detter J.C."/>
            <person name="Tapia R."/>
            <person name="Han C."/>
            <person name="Chain P."/>
            <person name="Heimerl T."/>
            <person name="Weik F."/>
            <person name="Goker M."/>
            <person name="Rachel R."/>
            <person name="Bristow J."/>
            <person name="Eisen J.A."/>
            <person name="Markowitz V."/>
            <person name="Hugenholtz P."/>
            <person name="Kyrpides N.C."/>
            <person name="Klenk H.-P."/>
        </authorList>
    </citation>
    <scope>NUCLEOTIDE SEQUENCE</scope>
    <source>
        <strain>DSM 11486</strain>
    </source>
</reference>
<keyword evidence="2" id="KW-1185">Reference proteome</keyword>
<dbReference type="KEGG" id="tag:Tagg_1001"/>
<reference evidence="1 2" key="1">
    <citation type="journal article" date="2010" name="Stand. Genomic Sci.">
        <title>Complete genome sequence of Thermosphaera aggregans type strain (M11TL).</title>
        <authorList>
            <person name="Spring S."/>
            <person name="Rachel R."/>
            <person name="Lapidus A."/>
            <person name="Davenport K."/>
            <person name="Tice H."/>
            <person name="Copeland A."/>
            <person name="Cheng J.F."/>
            <person name="Lucas S."/>
            <person name="Chen F."/>
            <person name="Nolan M."/>
            <person name="Bruce D."/>
            <person name="Goodwin L."/>
            <person name="Pitluck S."/>
            <person name="Ivanova N."/>
            <person name="Mavromatis K."/>
            <person name="Ovchinnikova G."/>
            <person name="Pati A."/>
            <person name="Chen A."/>
            <person name="Palaniappan K."/>
            <person name="Land M."/>
            <person name="Hauser L."/>
            <person name="Chang Y.J."/>
            <person name="Jeffries C.C."/>
            <person name="Brettin T."/>
            <person name="Detter J.C."/>
            <person name="Tapia R."/>
            <person name="Han C."/>
            <person name="Heimerl T."/>
            <person name="Weikl F."/>
            <person name="Brambilla E."/>
            <person name="Goker M."/>
            <person name="Bristow J."/>
            <person name="Eisen J.A."/>
            <person name="Markowitz V."/>
            <person name="Hugenholtz P."/>
            <person name="Kyrpides N.C."/>
            <person name="Klenk H.P."/>
        </authorList>
    </citation>
    <scope>NUCLEOTIDE SEQUENCE [LARGE SCALE GENOMIC DNA]</scope>
    <source>
        <strain evidence="2">DSM 11486 / M11TL</strain>
    </source>
</reference>
<evidence type="ECO:0000313" key="2">
    <source>
        <dbReference type="Proteomes" id="UP000002376"/>
    </source>
</evidence>
<dbReference type="HOGENOM" id="CLU_2340324_0_0_2"/>
<proteinExistence type="predicted"/>
<protein>
    <submittedName>
        <fullName evidence="1">Uncharacterized protein</fullName>
    </submittedName>
</protein>